<feature type="transmembrane region" description="Helical" evidence="1">
    <location>
        <begin position="12"/>
        <end position="29"/>
    </location>
</feature>
<protein>
    <submittedName>
        <fullName evidence="2">Uncharacterized protein</fullName>
    </submittedName>
</protein>
<keyword evidence="1" id="KW-0472">Membrane</keyword>
<dbReference type="EMBL" id="ACVI01000016">
    <property type="protein sequence ID" value="EET88227.1"/>
    <property type="molecule type" value="Genomic_DNA"/>
</dbReference>
<evidence type="ECO:0000313" key="2">
    <source>
        <dbReference type="EMBL" id="EET88227.1"/>
    </source>
</evidence>
<sequence length="34" mass="3927">MKGIDIEKFKSLSFDVIVISTIYFTFNLIKKCLA</sequence>
<dbReference type="Proteomes" id="UP000004198">
    <property type="component" value="Unassembled WGS sequence"/>
</dbReference>
<accession>C6PRC7</accession>
<organism evidence="2 3">
    <name type="scientific">Clostridium carboxidivorans P7</name>
    <dbReference type="NCBI Taxonomy" id="536227"/>
    <lineage>
        <taxon>Bacteria</taxon>
        <taxon>Bacillati</taxon>
        <taxon>Bacillota</taxon>
        <taxon>Clostridia</taxon>
        <taxon>Eubacteriales</taxon>
        <taxon>Clostridiaceae</taxon>
        <taxon>Clostridium</taxon>
    </lineage>
</organism>
<name>C6PRC7_9CLOT</name>
<reference evidence="2 3" key="1">
    <citation type="submission" date="2009-06" db="EMBL/GenBank/DDBJ databases">
        <title>The draft genome of Clostridium carboxidivorans P7.</title>
        <authorList>
            <consortium name="US DOE Joint Genome Institute (JGI-PGF)"/>
            <person name="Lucas S."/>
            <person name="Copeland A."/>
            <person name="Lapidus A."/>
            <person name="Glavina del Rio T."/>
            <person name="Tice H."/>
            <person name="Bruce D."/>
            <person name="Goodwin L."/>
            <person name="Pitluck S."/>
            <person name="Larimer F."/>
            <person name="Land M.L."/>
            <person name="Hauser L."/>
            <person name="Hemme C.L."/>
        </authorList>
    </citation>
    <scope>NUCLEOTIDE SEQUENCE [LARGE SCALE GENOMIC DNA]</scope>
    <source>
        <strain evidence="2 3">P7</strain>
    </source>
</reference>
<proteinExistence type="predicted"/>
<comment type="caution">
    <text evidence="2">The sequence shown here is derived from an EMBL/GenBank/DDBJ whole genome shotgun (WGS) entry which is preliminary data.</text>
</comment>
<dbReference type="AlphaFoldDB" id="C6PRC7"/>
<keyword evidence="3" id="KW-1185">Reference proteome</keyword>
<keyword evidence="1" id="KW-0812">Transmembrane</keyword>
<keyword evidence="1" id="KW-1133">Transmembrane helix</keyword>
<gene>
    <name evidence="2" type="ORF">CcarbDRAFT_1344</name>
</gene>
<evidence type="ECO:0000313" key="3">
    <source>
        <dbReference type="Proteomes" id="UP000004198"/>
    </source>
</evidence>
<evidence type="ECO:0000256" key="1">
    <source>
        <dbReference type="SAM" id="Phobius"/>
    </source>
</evidence>